<comment type="caution">
    <text evidence="1">The sequence shown here is derived from an EMBL/GenBank/DDBJ whole genome shotgun (WGS) entry which is preliminary data.</text>
</comment>
<feature type="non-terminal residue" evidence="1">
    <location>
        <position position="108"/>
    </location>
</feature>
<dbReference type="EMBL" id="CACRXK020006632">
    <property type="protein sequence ID" value="CAB4009955.1"/>
    <property type="molecule type" value="Genomic_DNA"/>
</dbReference>
<evidence type="ECO:0000313" key="1">
    <source>
        <dbReference type="EMBL" id="CAB4009955.1"/>
    </source>
</evidence>
<dbReference type="AlphaFoldDB" id="A0A6S7HUU6"/>
<dbReference type="OrthoDB" id="5972252at2759"/>
<gene>
    <name evidence="1" type="ORF">PACLA_8A018796</name>
</gene>
<dbReference type="InterPro" id="IPR013762">
    <property type="entry name" value="Integrase-like_cat_sf"/>
</dbReference>
<dbReference type="GO" id="GO:0015074">
    <property type="term" value="P:DNA integration"/>
    <property type="evidence" value="ECO:0007669"/>
    <property type="project" value="InterPro"/>
</dbReference>
<evidence type="ECO:0000313" key="2">
    <source>
        <dbReference type="Proteomes" id="UP001152795"/>
    </source>
</evidence>
<dbReference type="GO" id="GO:0006310">
    <property type="term" value="P:DNA recombination"/>
    <property type="evidence" value="ECO:0007669"/>
    <property type="project" value="InterPro"/>
</dbReference>
<organism evidence="1 2">
    <name type="scientific">Paramuricea clavata</name>
    <name type="common">Red gorgonian</name>
    <name type="synonym">Violescent sea-whip</name>
    <dbReference type="NCBI Taxonomy" id="317549"/>
    <lineage>
        <taxon>Eukaryota</taxon>
        <taxon>Metazoa</taxon>
        <taxon>Cnidaria</taxon>
        <taxon>Anthozoa</taxon>
        <taxon>Octocorallia</taxon>
        <taxon>Malacalcyonacea</taxon>
        <taxon>Plexauridae</taxon>
        <taxon>Paramuricea</taxon>
    </lineage>
</organism>
<protein>
    <submittedName>
        <fullName evidence="1">LIGHT-DEPENDENT SHORT HYPOCOTYLS 6</fullName>
    </submittedName>
</protein>
<dbReference type="Proteomes" id="UP001152795">
    <property type="component" value="Unassembled WGS sequence"/>
</dbReference>
<name>A0A6S7HUU6_PARCT</name>
<dbReference type="InterPro" id="IPR011010">
    <property type="entry name" value="DNA_brk_join_enz"/>
</dbReference>
<sequence>MNVDLTRGYLFRSTTPNGGIQNVSFTSAAAEARFKIYLKVMGTDEGETLHGFRAGCAITLAITGADLCEIMGHVGWNRRHTAPYYMQLAKVLRPEGVSKHWLIWMLST</sequence>
<proteinExistence type="predicted"/>
<keyword evidence="2" id="KW-1185">Reference proteome</keyword>
<accession>A0A6S7HUU6</accession>
<dbReference type="GO" id="GO:0003677">
    <property type="term" value="F:DNA binding"/>
    <property type="evidence" value="ECO:0007669"/>
    <property type="project" value="InterPro"/>
</dbReference>
<dbReference type="SUPFAM" id="SSF56349">
    <property type="entry name" value="DNA breaking-rejoining enzymes"/>
    <property type="match status" value="1"/>
</dbReference>
<dbReference type="Gene3D" id="1.10.443.10">
    <property type="entry name" value="Intergrase catalytic core"/>
    <property type="match status" value="1"/>
</dbReference>
<reference evidence="1" key="1">
    <citation type="submission" date="2020-04" db="EMBL/GenBank/DDBJ databases">
        <authorList>
            <person name="Alioto T."/>
            <person name="Alioto T."/>
            <person name="Gomez Garrido J."/>
        </authorList>
    </citation>
    <scope>NUCLEOTIDE SEQUENCE</scope>
    <source>
        <strain evidence="1">A484AB</strain>
    </source>
</reference>